<keyword evidence="5" id="KW-0677">Repeat</keyword>
<evidence type="ECO:0000256" key="5">
    <source>
        <dbReference type="ARBA" id="ARBA00022737"/>
    </source>
</evidence>
<protein>
    <submittedName>
        <fullName evidence="14">Gliding motility-associated protein GldE</fullName>
    </submittedName>
</protein>
<dbReference type="InterPro" id="IPR044751">
    <property type="entry name" value="Ion_transp-like_CBS"/>
</dbReference>
<evidence type="ECO:0000256" key="3">
    <source>
        <dbReference type="ARBA" id="ARBA00022475"/>
    </source>
</evidence>
<dbReference type="SUPFAM" id="SSF54631">
    <property type="entry name" value="CBS-domain pair"/>
    <property type="match status" value="1"/>
</dbReference>
<dbReference type="Gene3D" id="3.10.580.10">
    <property type="entry name" value="CBS-domain"/>
    <property type="match status" value="1"/>
</dbReference>
<dbReference type="CDD" id="cd04590">
    <property type="entry name" value="CBS_pair_CorC_HlyC_assoc"/>
    <property type="match status" value="1"/>
</dbReference>
<keyword evidence="15" id="KW-1185">Reference proteome</keyword>
<dbReference type="KEGG" id="rhoz:GXP67_24015"/>
<feature type="transmembrane region" description="Helical" evidence="11">
    <location>
        <begin position="138"/>
        <end position="161"/>
    </location>
</feature>
<evidence type="ECO:0000313" key="14">
    <source>
        <dbReference type="EMBL" id="QHT72148.1"/>
    </source>
</evidence>
<dbReference type="PANTHER" id="PTHR22777">
    <property type="entry name" value="HEMOLYSIN-RELATED"/>
    <property type="match status" value="1"/>
</dbReference>
<dbReference type="Pfam" id="PF01595">
    <property type="entry name" value="CNNM"/>
    <property type="match status" value="1"/>
</dbReference>
<evidence type="ECO:0000256" key="2">
    <source>
        <dbReference type="ARBA" id="ARBA00006337"/>
    </source>
</evidence>
<proteinExistence type="inferred from homology"/>
<comment type="similarity">
    <text evidence="2">Belongs to the UPF0053 family.</text>
</comment>
<keyword evidence="7 9" id="KW-0129">CBS domain</keyword>
<dbReference type="Gene3D" id="3.30.465.10">
    <property type="match status" value="1"/>
</dbReference>
<dbReference type="PANTHER" id="PTHR22777:SF32">
    <property type="entry name" value="UPF0053 INNER MEMBRANE PROTEIN YFJD"/>
    <property type="match status" value="1"/>
</dbReference>
<keyword evidence="4 10" id="KW-0812">Transmembrane</keyword>
<feature type="transmembrane region" description="Helical" evidence="11">
    <location>
        <begin position="66"/>
        <end position="91"/>
    </location>
</feature>
<dbReference type="PROSITE" id="PS51846">
    <property type="entry name" value="CNNM"/>
    <property type="match status" value="1"/>
</dbReference>
<dbReference type="PROSITE" id="PS51371">
    <property type="entry name" value="CBS"/>
    <property type="match status" value="2"/>
</dbReference>
<dbReference type="InterPro" id="IPR005170">
    <property type="entry name" value="Transptr-assoc_dom"/>
</dbReference>
<evidence type="ECO:0000256" key="10">
    <source>
        <dbReference type="PROSITE-ProRule" id="PRU01193"/>
    </source>
</evidence>
<feature type="domain" description="CBS" evidence="12">
    <location>
        <begin position="276"/>
        <end position="333"/>
    </location>
</feature>
<dbReference type="Pfam" id="PF03471">
    <property type="entry name" value="CorC_HlyC"/>
    <property type="match status" value="1"/>
</dbReference>
<evidence type="ECO:0000313" key="15">
    <source>
        <dbReference type="Proteomes" id="UP000480178"/>
    </source>
</evidence>
<evidence type="ECO:0000256" key="7">
    <source>
        <dbReference type="ARBA" id="ARBA00023122"/>
    </source>
</evidence>
<name>A0A6C0GV82_9BACT</name>
<dbReference type="InterPro" id="IPR019862">
    <property type="entry name" value="Motility-assoc_prot_GldE"/>
</dbReference>
<organism evidence="14 15">
    <name type="scientific">Rhodocytophaga rosea</name>
    <dbReference type="NCBI Taxonomy" id="2704465"/>
    <lineage>
        <taxon>Bacteria</taxon>
        <taxon>Pseudomonadati</taxon>
        <taxon>Bacteroidota</taxon>
        <taxon>Cytophagia</taxon>
        <taxon>Cytophagales</taxon>
        <taxon>Rhodocytophagaceae</taxon>
        <taxon>Rhodocytophaga</taxon>
    </lineage>
</organism>
<dbReference type="SUPFAM" id="SSF56176">
    <property type="entry name" value="FAD-binding/transporter-associated domain-like"/>
    <property type="match status" value="1"/>
</dbReference>
<evidence type="ECO:0000259" key="12">
    <source>
        <dbReference type="PROSITE" id="PS51371"/>
    </source>
</evidence>
<dbReference type="InterPro" id="IPR046342">
    <property type="entry name" value="CBS_dom_sf"/>
</dbReference>
<evidence type="ECO:0000259" key="13">
    <source>
        <dbReference type="PROSITE" id="PS51846"/>
    </source>
</evidence>
<accession>A0A6C0GV82</accession>
<evidence type="ECO:0000256" key="8">
    <source>
        <dbReference type="ARBA" id="ARBA00023136"/>
    </source>
</evidence>
<feature type="domain" description="CNNM transmembrane" evidence="13">
    <location>
        <begin position="7"/>
        <end position="196"/>
    </location>
</feature>
<dbReference type="InterPro" id="IPR036318">
    <property type="entry name" value="FAD-bd_PCMH-like_sf"/>
</dbReference>
<dbReference type="InterPro" id="IPR002550">
    <property type="entry name" value="CNNM"/>
</dbReference>
<sequence>MLLTIVSGTSLIIYLVFLFILLLLSALVSGAEASFFSLSAQEQVQIRENSGRLQKIINKLFDAPKLLLATILIVNYFLYISIIVFTVYLTREISGEITGTTLIFLILITTFCIAFFGEIMPRVYVHERKLFFIRSTALLLYISSYLFRPLSWILIGIGNLIDARSEQKKYKISVEDLNYALEITTGMEATEEERDILRGIVNFGNISARQIMQPRMDITAFSADLDFHELMDKINKSGYSRVPIYKETIDKIEGILYIKDLLPHIDKDENFRWQQWLKAGYFIPENKKIDDLLEDFQEKRVHMAIVVDEYGGTAGLITLEDIIEEIVGEINDEFDEANDLYTQLNDSTYIFEGKTLLNDFCKVMEADNTVFDEVKGDSESLGGLLLELFERLPRVGEKTSYDKFLFTIVSVNAKRIKKVRVAIEPKQKDSVTKISA</sequence>
<dbReference type="GO" id="GO:0050660">
    <property type="term" value="F:flavin adenine dinucleotide binding"/>
    <property type="evidence" value="ECO:0007669"/>
    <property type="project" value="InterPro"/>
</dbReference>
<dbReference type="NCBIfam" id="TIGR03520">
    <property type="entry name" value="GldE"/>
    <property type="match status" value="1"/>
</dbReference>
<dbReference type="Proteomes" id="UP000480178">
    <property type="component" value="Chromosome"/>
</dbReference>
<evidence type="ECO:0000256" key="1">
    <source>
        <dbReference type="ARBA" id="ARBA00004651"/>
    </source>
</evidence>
<comment type="subcellular location">
    <subcellularLocation>
        <location evidence="1">Cell membrane</location>
        <topology evidence="1">Multi-pass membrane protein</topology>
    </subcellularLocation>
</comment>
<evidence type="ECO:0000256" key="9">
    <source>
        <dbReference type="PROSITE-ProRule" id="PRU00703"/>
    </source>
</evidence>
<dbReference type="AlphaFoldDB" id="A0A6C0GV82"/>
<feature type="transmembrane region" description="Helical" evidence="11">
    <location>
        <begin position="12"/>
        <end position="38"/>
    </location>
</feature>
<dbReference type="EMBL" id="CP048222">
    <property type="protein sequence ID" value="QHT72148.1"/>
    <property type="molecule type" value="Genomic_DNA"/>
</dbReference>
<keyword evidence="6 10" id="KW-1133">Transmembrane helix</keyword>
<evidence type="ECO:0000256" key="6">
    <source>
        <dbReference type="ARBA" id="ARBA00022989"/>
    </source>
</evidence>
<evidence type="ECO:0000256" key="11">
    <source>
        <dbReference type="SAM" id="Phobius"/>
    </source>
</evidence>
<gene>
    <name evidence="14" type="primary">gldE</name>
    <name evidence="14" type="ORF">GXP67_24015</name>
</gene>
<dbReference type="Pfam" id="PF00571">
    <property type="entry name" value="CBS"/>
    <property type="match status" value="2"/>
</dbReference>
<dbReference type="InterPro" id="IPR000644">
    <property type="entry name" value="CBS_dom"/>
</dbReference>
<dbReference type="InterPro" id="IPR016169">
    <property type="entry name" value="FAD-bd_PCMH_sub2"/>
</dbReference>
<reference evidence="14 15" key="1">
    <citation type="submission" date="2020-01" db="EMBL/GenBank/DDBJ databases">
        <authorList>
            <person name="Kim M.K."/>
        </authorList>
    </citation>
    <scope>NUCLEOTIDE SEQUENCE [LARGE SCALE GENOMIC DNA]</scope>
    <source>
        <strain evidence="14 15">172606-1</strain>
    </source>
</reference>
<feature type="transmembrane region" description="Helical" evidence="11">
    <location>
        <begin position="97"/>
        <end position="117"/>
    </location>
</feature>
<feature type="domain" description="CBS" evidence="12">
    <location>
        <begin position="212"/>
        <end position="271"/>
    </location>
</feature>
<evidence type="ECO:0000256" key="4">
    <source>
        <dbReference type="ARBA" id="ARBA00022692"/>
    </source>
</evidence>
<keyword evidence="3" id="KW-1003">Cell membrane</keyword>
<dbReference type="FunFam" id="3.10.580.10:FF:000002">
    <property type="entry name" value="Magnesium/cobalt efflux protein CorC"/>
    <property type="match status" value="1"/>
</dbReference>
<keyword evidence="8 10" id="KW-0472">Membrane</keyword>
<dbReference type="SMART" id="SM01091">
    <property type="entry name" value="CorC_HlyC"/>
    <property type="match status" value="1"/>
</dbReference>
<dbReference type="GO" id="GO:0005886">
    <property type="term" value="C:plasma membrane"/>
    <property type="evidence" value="ECO:0007669"/>
    <property type="project" value="UniProtKB-SubCell"/>
</dbReference>